<gene>
    <name evidence="4" type="ORF">TH53_18400</name>
</gene>
<keyword evidence="1" id="KW-1133">Transmembrane helix</keyword>
<dbReference type="PANTHER" id="PTHR30273:SF2">
    <property type="entry name" value="PROTEIN FECR"/>
    <property type="match status" value="1"/>
</dbReference>
<evidence type="ECO:0000313" key="5">
    <source>
        <dbReference type="Proteomes" id="UP000032049"/>
    </source>
</evidence>
<dbReference type="OrthoDB" id="1452822at2"/>
<proteinExistence type="predicted"/>
<dbReference type="AlphaFoldDB" id="A0A0D0F2V4"/>
<dbReference type="RefSeq" id="WP_041884092.1">
    <property type="nucleotide sequence ID" value="NZ_CP157278.1"/>
</dbReference>
<feature type="domain" description="FecR protein" evidence="2">
    <location>
        <begin position="116"/>
        <end position="209"/>
    </location>
</feature>
<evidence type="ECO:0000259" key="3">
    <source>
        <dbReference type="Pfam" id="PF16344"/>
    </source>
</evidence>
<dbReference type="Pfam" id="PF16344">
    <property type="entry name" value="FecR_C"/>
    <property type="match status" value="1"/>
</dbReference>
<keyword evidence="1" id="KW-0472">Membrane</keyword>
<keyword evidence="5" id="KW-1185">Reference proteome</keyword>
<accession>A0A0D0F2V4</accession>
<dbReference type="InterPro" id="IPR012373">
    <property type="entry name" value="Ferrdict_sens_TM"/>
</dbReference>
<dbReference type="PANTHER" id="PTHR30273">
    <property type="entry name" value="PERIPLASMIC SIGNAL SENSOR AND SIGMA FACTOR ACTIVATOR FECR-RELATED"/>
    <property type="match status" value="1"/>
</dbReference>
<feature type="transmembrane region" description="Helical" evidence="1">
    <location>
        <begin position="88"/>
        <end position="107"/>
    </location>
</feature>
<evidence type="ECO:0008006" key="6">
    <source>
        <dbReference type="Google" id="ProtNLM"/>
    </source>
</evidence>
<dbReference type="InterPro" id="IPR032508">
    <property type="entry name" value="FecR_C"/>
</dbReference>
<organism evidence="4 5">
    <name type="scientific">Pedobacter lusitanus</name>
    <dbReference type="NCBI Taxonomy" id="1503925"/>
    <lineage>
        <taxon>Bacteria</taxon>
        <taxon>Pseudomonadati</taxon>
        <taxon>Bacteroidota</taxon>
        <taxon>Sphingobacteriia</taxon>
        <taxon>Sphingobacteriales</taxon>
        <taxon>Sphingobacteriaceae</taxon>
        <taxon>Pedobacter</taxon>
    </lineage>
</organism>
<dbReference type="Proteomes" id="UP000032049">
    <property type="component" value="Unassembled WGS sequence"/>
</dbReference>
<name>A0A0D0F2V4_9SPHI</name>
<comment type="caution">
    <text evidence="4">The sequence shown here is derived from an EMBL/GenBank/DDBJ whole genome shotgun (WGS) entry which is preliminary data.</text>
</comment>
<dbReference type="Gene3D" id="2.60.120.1440">
    <property type="match status" value="1"/>
</dbReference>
<dbReference type="Pfam" id="PF04773">
    <property type="entry name" value="FecR"/>
    <property type="match status" value="1"/>
</dbReference>
<sequence length="331" mass="37484">MQNQDINTLLAKHFNGETLSEERAIVEEWIASNPQEYNRLKSLVEQTNHLAGTPHFDLENSWQKVDAQIRGNQNKTVKLIKQPAPRKLWLSIAAALFLVTSFGLIYYSSYYNPLITISTGTIANKQVQLEDGSVVTLNANSTLKYFKHLSSDKRQVRLQGKAFFEITKNPSRPFIIDAGKGEVKVLGTTFSVNTDSGKVEVLVKTGKVQLSSKIKRGLHVTLLPGNRGILNNDQLQKDTVLSENEYAWKTGRLVFRNEKLASVIQLLETTYHRKIILDSNASSCSVTATFFTNHTLESILEELKLILKFKYEVKKDYILIHNLACENDNRQ</sequence>
<dbReference type="PIRSF" id="PIRSF018266">
    <property type="entry name" value="FecR"/>
    <property type="match status" value="1"/>
</dbReference>
<dbReference type="InterPro" id="IPR006860">
    <property type="entry name" value="FecR"/>
</dbReference>
<protein>
    <recommendedName>
        <fullName evidence="6">FecR protein</fullName>
    </recommendedName>
</protein>
<keyword evidence="1" id="KW-0812">Transmembrane</keyword>
<feature type="domain" description="Protein FecR C-terminal" evidence="3">
    <location>
        <begin position="252"/>
        <end position="320"/>
    </location>
</feature>
<dbReference type="STRING" id="1503925.TH53_18400"/>
<dbReference type="GO" id="GO:0016989">
    <property type="term" value="F:sigma factor antagonist activity"/>
    <property type="evidence" value="ECO:0007669"/>
    <property type="project" value="TreeGrafter"/>
</dbReference>
<dbReference type="EMBL" id="JXRA01000080">
    <property type="protein sequence ID" value="KIO75858.1"/>
    <property type="molecule type" value="Genomic_DNA"/>
</dbReference>
<reference evidence="4 5" key="1">
    <citation type="submission" date="2015-01" db="EMBL/GenBank/DDBJ databases">
        <title>Draft genome sequence of Pedobacter sp. NL19 isolated from sludge of an effluent treatment pond in an abandoned uranium mine.</title>
        <authorList>
            <person name="Santos T."/>
            <person name="Caetano T."/>
            <person name="Covas C."/>
            <person name="Cruz A."/>
            <person name="Mendo S."/>
        </authorList>
    </citation>
    <scope>NUCLEOTIDE SEQUENCE [LARGE SCALE GENOMIC DNA]</scope>
    <source>
        <strain evidence="4 5">NL19</strain>
    </source>
</reference>
<evidence type="ECO:0000259" key="2">
    <source>
        <dbReference type="Pfam" id="PF04773"/>
    </source>
</evidence>
<evidence type="ECO:0000256" key="1">
    <source>
        <dbReference type="SAM" id="Phobius"/>
    </source>
</evidence>
<evidence type="ECO:0000313" key="4">
    <source>
        <dbReference type="EMBL" id="KIO75858.1"/>
    </source>
</evidence>
<dbReference type="Gene3D" id="3.55.50.30">
    <property type="match status" value="1"/>
</dbReference>